<dbReference type="GO" id="GO:0008706">
    <property type="term" value="F:6-phospho-beta-glucosidase activity"/>
    <property type="evidence" value="ECO:0007669"/>
    <property type="project" value="UniProtKB-EC"/>
</dbReference>
<comment type="similarity">
    <text evidence="1 5">Belongs to the glycosyl hydrolase 1 family.</text>
</comment>
<dbReference type="PANTHER" id="PTHR10353:SF122">
    <property type="entry name" value="6-PHOSPHO-BETA-GLUCOSIDASE ASCB-RELATED"/>
    <property type="match status" value="1"/>
</dbReference>
<organism evidence="7 8">
    <name type="scientific">Streptococcus moroccensis</name>
    <dbReference type="NCBI Taxonomy" id="1451356"/>
    <lineage>
        <taxon>Bacteria</taxon>
        <taxon>Bacillati</taxon>
        <taxon>Bacillota</taxon>
        <taxon>Bacilli</taxon>
        <taxon>Lactobacillales</taxon>
        <taxon>Streptococcaceae</taxon>
        <taxon>Streptococcus</taxon>
    </lineage>
</organism>
<evidence type="ECO:0000256" key="6">
    <source>
        <dbReference type="RuleBase" id="RU004468"/>
    </source>
</evidence>
<feature type="active site" description="Nucleophile" evidence="4">
    <location>
        <position position="368"/>
    </location>
</feature>
<name>A0ABT9YUD5_9STRE</name>
<sequence>MELPKDFLWGGALAANQCEGSFDTDGKGLSIMDVFTKGDKNSKRRVTNGVLTGEIYPNHWGNHFYVNYQEDIELMAEMGFKCLRLSIAWSRIFPKGDEVSPNEEGLAFYESVFKLLKKHRIEPIVTLSHYEMPLHLVTEYGSWRNRKLIHFFEHYCRVVMTRFKPYVKYWITFNELNAIEFMPYFPAGLIFEDSENPQEVIYQSGHHILLASAKAVQVAHEVNPENKVGCMALFGMNYPRTCHPEDVLKAENVNNDFLGLIDVQVRGYYSRRQLRKYQSLGIDIAISEEDKVVLKAGKVDFCSFSYYMSLVQGEDRPGENEVKGNMVAGLENPYLKNNEWGWQIDSIGLRTTLNYLYNRYQIPLFIVENGLGAEDILVDDHVNDSYRISYFENHLKEMKKAVIEDAVDLMGYTAWGCIDLVSAGTGEMKKRYGLVYVDADDYGQGSFKRYRKDSFYWYKETIETNGNNL</sequence>
<dbReference type="EC" id="3.2.1.86" evidence="7"/>
<dbReference type="PROSITE" id="PS00653">
    <property type="entry name" value="GLYCOSYL_HYDROL_F1_2"/>
    <property type="match status" value="1"/>
</dbReference>
<proteinExistence type="inferred from homology"/>
<dbReference type="RefSeq" id="WP_307122359.1">
    <property type="nucleotide sequence ID" value="NZ_JAUSTM010000020.1"/>
</dbReference>
<dbReference type="Proteomes" id="UP001223079">
    <property type="component" value="Unassembled WGS sequence"/>
</dbReference>
<dbReference type="InterPro" id="IPR017853">
    <property type="entry name" value="GH"/>
</dbReference>
<evidence type="ECO:0000313" key="8">
    <source>
        <dbReference type="Proteomes" id="UP001223079"/>
    </source>
</evidence>
<evidence type="ECO:0000256" key="1">
    <source>
        <dbReference type="ARBA" id="ARBA00010838"/>
    </source>
</evidence>
<keyword evidence="3 6" id="KW-0326">Glycosidase</keyword>
<protein>
    <submittedName>
        <fullName evidence="7">6-phospho-beta-glucosidase</fullName>
        <ecNumber evidence="7">3.2.1.86</ecNumber>
    </submittedName>
</protein>
<keyword evidence="8" id="KW-1185">Reference proteome</keyword>
<dbReference type="PANTHER" id="PTHR10353">
    <property type="entry name" value="GLYCOSYL HYDROLASE"/>
    <property type="match status" value="1"/>
</dbReference>
<dbReference type="InterPro" id="IPR001360">
    <property type="entry name" value="Glyco_hydro_1"/>
</dbReference>
<accession>A0ABT9YUD5</accession>
<dbReference type="PROSITE" id="PS00572">
    <property type="entry name" value="GLYCOSYL_HYDROL_F1_1"/>
    <property type="match status" value="1"/>
</dbReference>
<evidence type="ECO:0000256" key="2">
    <source>
        <dbReference type="ARBA" id="ARBA00022801"/>
    </source>
</evidence>
<dbReference type="SUPFAM" id="SSF51445">
    <property type="entry name" value="(Trans)glycosidases"/>
    <property type="match status" value="1"/>
</dbReference>
<dbReference type="Pfam" id="PF00232">
    <property type="entry name" value="Glyco_hydro_1"/>
    <property type="match status" value="1"/>
</dbReference>
<dbReference type="InterPro" id="IPR033132">
    <property type="entry name" value="GH_1_N_CS"/>
</dbReference>
<evidence type="ECO:0000313" key="7">
    <source>
        <dbReference type="EMBL" id="MDQ0223207.1"/>
    </source>
</evidence>
<dbReference type="PRINTS" id="PR00131">
    <property type="entry name" value="GLHYDRLASE1"/>
</dbReference>
<keyword evidence="2 6" id="KW-0378">Hydrolase</keyword>
<reference evidence="7 8" key="1">
    <citation type="submission" date="2023-07" db="EMBL/GenBank/DDBJ databases">
        <title>Genomic Encyclopedia of Type Strains, Phase IV (KMG-IV): sequencing the most valuable type-strain genomes for metagenomic binning, comparative biology and taxonomic classification.</title>
        <authorList>
            <person name="Goeker M."/>
        </authorList>
    </citation>
    <scope>NUCLEOTIDE SEQUENCE [LARGE SCALE GENOMIC DNA]</scope>
    <source>
        <strain evidence="7 8">DSM 105143</strain>
    </source>
</reference>
<dbReference type="InterPro" id="IPR018120">
    <property type="entry name" value="Glyco_hydro_1_AS"/>
</dbReference>
<gene>
    <name evidence="7" type="ORF">J2S23_001782</name>
</gene>
<comment type="caution">
    <text evidence="7">The sequence shown here is derived from an EMBL/GenBank/DDBJ whole genome shotgun (WGS) entry which is preliminary data.</text>
</comment>
<evidence type="ECO:0000256" key="4">
    <source>
        <dbReference type="PROSITE-ProRule" id="PRU10055"/>
    </source>
</evidence>
<dbReference type="Gene3D" id="3.20.20.80">
    <property type="entry name" value="Glycosidases"/>
    <property type="match status" value="1"/>
</dbReference>
<evidence type="ECO:0000256" key="3">
    <source>
        <dbReference type="ARBA" id="ARBA00023295"/>
    </source>
</evidence>
<dbReference type="EMBL" id="JAUSTM010000020">
    <property type="protein sequence ID" value="MDQ0223207.1"/>
    <property type="molecule type" value="Genomic_DNA"/>
</dbReference>
<evidence type="ECO:0000256" key="5">
    <source>
        <dbReference type="RuleBase" id="RU003690"/>
    </source>
</evidence>